<dbReference type="Proteomes" id="UP000558488">
    <property type="component" value="Unassembled WGS sequence"/>
</dbReference>
<accession>A0A7J8A8H0</accession>
<evidence type="ECO:0000313" key="3">
    <source>
        <dbReference type="Proteomes" id="UP000558488"/>
    </source>
</evidence>
<evidence type="ECO:0000256" key="1">
    <source>
        <dbReference type="SAM" id="MobiDB-lite"/>
    </source>
</evidence>
<keyword evidence="3" id="KW-1185">Reference proteome</keyword>
<sequence>MFAELVLHWPLELNTFLLLSSVLWHANYFNAIQGEPFEAILPLFKDHLWPLGRLRTPLWLPPGRVYQRGSSAHRGCIHRRPRCPPAFPQIQETKPGPERGAGSPMSRARLLFLWTGACGPRQPSL</sequence>
<feature type="region of interest" description="Disordered" evidence="1">
    <location>
        <begin position="84"/>
        <end position="104"/>
    </location>
</feature>
<evidence type="ECO:0000313" key="2">
    <source>
        <dbReference type="EMBL" id="KAF6382638.1"/>
    </source>
</evidence>
<name>A0A7J8A8H0_PIPKU</name>
<comment type="caution">
    <text evidence="2">The sequence shown here is derived from an EMBL/GenBank/DDBJ whole genome shotgun (WGS) entry which is preliminary data.</text>
</comment>
<gene>
    <name evidence="2" type="ORF">mPipKuh1_008990</name>
</gene>
<dbReference type="EMBL" id="JACAGB010000002">
    <property type="protein sequence ID" value="KAF6382638.1"/>
    <property type="molecule type" value="Genomic_DNA"/>
</dbReference>
<organism evidence="2 3">
    <name type="scientific">Pipistrellus kuhlii</name>
    <name type="common">Kuhl's pipistrelle</name>
    <dbReference type="NCBI Taxonomy" id="59472"/>
    <lineage>
        <taxon>Eukaryota</taxon>
        <taxon>Metazoa</taxon>
        <taxon>Chordata</taxon>
        <taxon>Craniata</taxon>
        <taxon>Vertebrata</taxon>
        <taxon>Euteleostomi</taxon>
        <taxon>Mammalia</taxon>
        <taxon>Eutheria</taxon>
        <taxon>Laurasiatheria</taxon>
        <taxon>Chiroptera</taxon>
        <taxon>Yangochiroptera</taxon>
        <taxon>Vespertilionidae</taxon>
        <taxon>Pipistrellus</taxon>
    </lineage>
</organism>
<proteinExistence type="predicted"/>
<reference evidence="2 3" key="1">
    <citation type="journal article" date="2020" name="Nature">
        <title>Six reference-quality genomes reveal evolution of bat adaptations.</title>
        <authorList>
            <person name="Jebb D."/>
            <person name="Huang Z."/>
            <person name="Pippel M."/>
            <person name="Hughes G.M."/>
            <person name="Lavrichenko K."/>
            <person name="Devanna P."/>
            <person name="Winkler S."/>
            <person name="Jermiin L.S."/>
            <person name="Skirmuntt E.C."/>
            <person name="Katzourakis A."/>
            <person name="Burkitt-Gray L."/>
            <person name="Ray D.A."/>
            <person name="Sullivan K.A.M."/>
            <person name="Roscito J.G."/>
            <person name="Kirilenko B.M."/>
            <person name="Davalos L.M."/>
            <person name="Corthals A.P."/>
            <person name="Power M.L."/>
            <person name="Jones G."/>
            <person name="Ransome R.D."/>
            <person name="Dechmann D.K.N."/>
            <person name="Locatelli A.G."/>
            <person name="Puechmaille S.J."/>
            <person name="Fedrigo O."/>
            <person name="Jarvis E.D."/>
            <person name="Hiller M."/>
            <person name="Vernes S.C."/>
            <person name="Myers E.W."/>
            <person name="Teeling E.C."/>
        </authorList>
    </citation>
    <scope>NUCLEOTIDE SEQUENCE [LARGE SCALE GENOMIC DNA]</scope>
    <source>
        <strain evidence="2">MPipKuh1</strain>
        <tissue evidence="2">Flight muscle</tissue>
    </source>
</reference>
<protein>
    <submittedName>
        <fullName evidence="2">Uncharacterized protein</fullName>
    </submittedName>
</protein>
<dbReference type="AlphaFoldDB" id="A0A7J8A8H0"/>